<evidence type="ECO:0000313" key="4">
    <source>
        <dbReference type="EMBL" id="OWU77682.1"/>
    </source>
</evidence>
<evidence type="ECO:0000256" key="2">
    <source>
        <dbReference type="ARBA" id="ARBA00023002"/>
    </source>
</evidence>
<name>A0A225NS54_9RHOB</name>
<dbReference type="SMART" id="SM00829">
    <property type="entry name" value="PKS_ER"/>
    <property type="match status" value="1"/>
</dbReference>
<dbReference type="RefSeq" id="WP_088648322.1">
    <property type="nucleotide sequence ID" value="NZ_AQQR01000001.1"/>
</dbReference>
<dbReference type="InterPro" id="IPR013154">
    <property type="entry name" value="ADH-like_N"/>
</dbReference>
<dbReference type="Pfam" id="PF00107">
    <property type="entry name" value="ADH_zinc_N"/>
    <property type="match status" value="1"/>
</dbReference>
<dbReference type="Pfam" id="PF08240">
    <property type="entry name" value="ADH_N"/>
    <property type="match status" value="1"/>
</dbReference>
<dbReference type="EMBL" id="AQQR01000001">
    <property type="protein sequence ID" value="OWU77682.1"/>
    <property type="molecule type" value="Genomic_DNA"/>
</dbReference>
<keyword evidence="1" id="KW-0521">NADP</keyword>
<dbReference type="GO" id="GO:0003960">
    <property type="term" value="F:quinone reductase (NADPH) activity"/>
    <property type="evidence" value="ECO:0007669"/>
    <property type="project" value="InterPro"/>
</dbReference>
<dbReference type="SUPFAM" id="SSF50129">
    <property type="entry name" value="GroES-like"/>
    <property type="match status" value="1"/>
</dbReference>
<proteinExistence type="predicted"/>
<dbReference type="InterPro" id="IPR013149">
    <property type="entry name" value="ADH-like_C"/>
</dbReference>
<dbReference type="InterPro" id="IPR047618">
    <property type="entry name" value="QOR-like"/>
</dbReference>
<keyword evidence="2" id="KW-0560">Oxidoreductase</keyword>
<keyword evidence="5" id="KW-1185">Reference proteome</keyword>
<gene>
    <name evidence="4" type="ORF">ATO3_03120</name>
</gene>
<evidence type="ECO:0000256" key="1">
    <source>
        <dbReference type="ARBA" id="ARBA00022857"/>
    </source>
</evidence>
<dbReference type="InterPro" id="IPR036291">
    <property type="entry name" value="NAD(P)-bd_dom_sf"/>
</dbReference>
<dbReference type="AlphaFoldDB" id="A0A225NS54"/>
<dbReference type="CDD" id="cd05286">
    <property type="entry name" value="QOR2"/>
    <property type="match status" value="1"/>
</dbReference>
<dbReference type="Gene3D" id="3.90.180.10">
    <property type="entry name" value="Medium-chain alcohol dehydrogenases, catalytic domain"/>
    <property type="match status" value="1"/>
</dbReference>
<comment type="caution">
    <text evidence="4">The sequence shown here is derived from an EMBL/GenBank/DDBJ whole genome shotgun (WGS) entry which is preliminary data.</text>
</comment>
<dbReference type="Gene3D" id="3.40.50.720">
    <property type="entry name" value="NAD(P)-binding Rossmann-like Domain"/>
    <property type="match status" value="1"/>
</dbReference>
<dbReference type="GO" id="GO:0035925">
    <property type="term" value="F:mRNA 3'-UTR AU-rich region binding"/>
    <property type="evidence" value="ECO:0007669"/>
    <property type="project" value="TreeGrafter"/>
</dbReference>
<evidence type="ECO:0000259" key="3">
    <source>
        <dbReference type="SMART" id="SM00829"/>
    </source>
</evidence>
<dbReference type="GO" id="GO:0070402">
    <property type="term" value="F:NADPH binding"/>
    <property type="evidence" value="ECO:0007669"/>
    <property type="project" value="TreeGrafter"/>
</dbReference>
<dbReference type="InterPro" id="IPR020843">
    <property type="entry name" value="ER"/>
</dbReference>
<dbReference type="SUPFAM" id="SSF51735">
    <property type="entry name" value="NAD(P)-binding Rossmann-fold domains"/>
    <property type="match status" value="1"/>
</dbReference>
<reference evidence="4 5" key="1">
    <citation type="submission" date="2013-04" db="EMBL/GenBank/DDBJ databases">
        <title>Oceanicola sp. 22II1-22F33 Genome Sequencing.</title>
        <authorList>
            <person name="Lai Q."/>
            <person name="Li G."/>
            <person name="Shao Z."/>
        </authorList>
    </citation>
    <scope>NUCLEOTIDE SEQUENCE [LARGE SCALE GENOMIC DNA]</scope>
    <source>
        <strain evidence="4 5">22II1-22F33</strain>
    </source>
</reference>
<dbReference type="GO" id="GO:0005829">
    <property type="term" value="C:cytosol"/>
    <property type="evidence" value="ECO:0007669"/>
    <property type="project" value="TreeGrafter"/>
</dbReference>
<organism evidence="4 5">
    <name type="scientific">Marinibacterium profundimaris</name>
    <dbReference type="NCBI Taxonomy" id="1679460"/>
    <lineage>
        <taxon>Bacteria</taxon>
        <taxon>Pseudomonadati</taxon>
        <taxon>Pseudomonadota</taxon>
        <taxon>Alphaproteobacteria</taxon>
        <taxon>Rhodobacterales</taxon>
        <taxon>Paracoccaceae</taxon>
        <taxon>Marinibacterium</taxon>
    </lineage>
</organism>
<sequence>MKAVQFLKPDGAPESMILTDLPIPEPGPGQVSVDVAYAGLNYADLMMKTGIYPHPKGYPLVPGLEASGTVRAIGEGVTGVAPGDRVSTFVEEAGGFAEVCVVPRDWLMPLPDGMSFETGAAYPIQGVTAWNLLHGVADTQPGETLLIHAIGGGVGLYLTQIAKMAGATVIGTVGTRGKETRALDYGADIVVNRDEQDFVAVALEATGGRGVDKVIDSTGASILDRSFDAIRPLGHVVSYGEAEGKPWDNLWERLVRKSLTFTRMHLGHLDHSTESWARGVDAVVSGIVAGDIKVPIEGIYPMEEAAAMFDALASRQTAGKLIMKV</sequence>
<evidence type="ECO:0000313" key="5">
    <source>
        <dbReference type="Proteomes" id="UP000215377"/>
    </source>
</evidence>
<dbReference type="PANTHER" id="PTHR48106:SF13">
    <property type="entry name" value="QUINONE OXIDOREDUCTASE-RELATED"/>
    <property type="match status" value="1"/>
</dbReference>
<dbReference type="PANTHER" id="PTHR48106">
    <property type="entry name" value="QUINONE OXIDOREDUCTASE PIG3-RELATED"/>
    <property type="match status" value="1"/>
</dbReference>
<protein>
    <recommendedName>
        <fullName evidence="3">Enoyl reductase (ER) domain-containing protein</fullName>
    </recommendedName>
</protein>
<feature type="domain" description="Enoyl reductase (ER)" evidence="3">
    <location>
        <begin position="11"/>
        <end position="323"/>
    </location>
</feature>
<dbReference type="Proteomes" id="UP000215377">
    <property type="component" value="Unassembled WGS sequence"/>
</dbReference>
<accession>A0A225NS54</accession>
<dbReference type="OrthoDB" id="9805883at2"/>
<dbReference type="InterPro" id="IPR011032">
    <property type="entry name" value="GroES-like_sf"/>
</dbReference>